<dbReference type="SMART" id="SM00184">
    <property type="entry name" value="RING"/>
    <property type="match status" value="1"/>
</dbReference>
<keyword evidence="3" id="KW-0862">Zinc</keyword>
<sequence>MTVTPLEWVLGRDNYNTPSPLFVLVPVHCVIESLKDQLRVVEYTRLLDESKATKEGDSQCAVCLNIIGEEHEVRELGNCYHVFHKECIDVWMDQGQATCPLCRSKLLPAAADEHGRDKMIKNGGGPWRKERMIYLFGEDYVMGEQVFIPISSSTPTSNNSTRLYLFF</sequence>
<dbReference type="EMBL" id="QGNW01001442">
    <property type="protein sequence ID" value="RVW41287.1"/>
    <property type="molecule type" value="Genomic_DNA"/>
</dbReference>
<organism evidence="6 7">
    <name type="scientific">Vitis vinifera</name>
    <name type="common">Grape</name>
    <dbReference type="NCBI Taxonomy" id="29760"/>
    <lineage>
        <taxon>Eukaryota</taxon>
        <taxon>Viridiplantae</taxon>
        <taxon>Streptophyta</taxon>
        <taxon>Embryophyta</taxon>
        <taxon>Tracheophyta</taxon>
        <taxon>Spermatophyta</taxon>
        <taxon>Magnoliopsida</taxon>
        <taxon>eudicotyledons</taxon>
        <taxon>Gunneridae</taxon>
        <taxon>Pentapetalae</taxon>
        <taxon>rosids</taxon>
        <taxon>Vitales</taxon>
        <taxon>Vitaceae</taxon>
        <taxon>Viteae</taxon>
        <taxon>Vitis</taxon>
    </lineage>
</organism>
<accession>A0A438E0S2</accession>
<dbReference type="InterPro" id="IPR013083">
    <property type="entry name" value="Znf_RING/FYVE/PHD"/>
</dbReference>
<dbReference type="Gene3D" id="3.30.40.10">
    <property type="entry name" value="Zinc/RING finger domain, C3HC4 (zinc finger)"/>
    <property type="match status" value="1"/>
</dbReference>
<dbReference type="AlphaFoldDB" id="A0A438E0S2"/>
<protein>
    <submittedName>
        <fullName evidence="6">E3 ubiquitin-protein ligase RHA2B</fullName>
    </submittedName>
</protein>
<dbReference type="PANTHER" id="PTHR45969">
    <property type="entry name" value="RING ZINC FINGER PROTEIN-RELATED"/>
    <property type="match status" value="1"/>
</dbReference>
<dbReference type="Pfam" id="PF13639">
    <property type="entry name" value="zf-RING_2"/>
    <property type="match status" value="1"/>
</dbReference>
<dbReference type="Proteomes" id="UP000288805">
    <property type="component" value="Unassembled WGS sequence"/>
</dbReference>
<dbReference type="InterPro" id="IPR001841">
    <property type="entry name" value="Znf_RING"/>
</dbReference>
<keyword evidence="2 4" id="KW-0863">Zinc-finger</keyword>
<evidence type="ECO:0000256" key="4">
    <source>
        <dbReference type="PROSITE-ProRule" id="PRU00175"/>
    </source>
</evidence>
<evidence type="ECO:0000256" key="2">
    <source>
        <dbReference type="ARBA" id="ARBA00022771"/>
    </source>
</evidence>
<evidence type="ECO:0000313" key="7">
    <source>
        <dbReference type="Proteomes" id="UP000288805"/>
    </source>
</evidence>
<keyword evidence="1" id="KW-0479">Metal-binding</keyword>
<dbReference type="PANTHER" id="PTHR45969:SF81">
    <property type="entry name" value="OS08G0157400 PROTEIN"/>
    <property type="match status" value="1"/>
</dbReference>
<gene>
    <name evidence="6" type="primary">RHA2B_2</name>
    <name evidence="6" type="ORF">CK203_085126</name>
</gene>
<feature type="domain" description="RING-type" evidence="5">
    <location>
        <begin position="60"/>
        <end position="103"/>
    </location>
</feature>
<comment type="caution">
    <text evidence="6">The sequence shown here is derived from an EMBL/GenBank/DDBJ whole genome shotgun (WGS) entry which is preliminary data.</text>
</comment>
<evidence type="ECO:0000313" key="6">
    <source>
        <dbReference type="EMBL" id="RVW41287.1"/>
    </source>
</evidence>
<evidence type="ECO:0000259" key="5">
    <source>
        <dbReference type="PROSITE" id="PS50089"/>
    </source>
</evidence>
<evidence type="ECO:0000256" key="3">
    <source>
        <dbReference type="ARBA" id="ARBA00022833"/>
    </source>
</evidence>
<evidence type="ECO:0000256" key="1">
    <source>
        <dbReference type="ARBA" id="ARBA00022723"/>
    </source>
</evidence>
<proteinExistence type="predicted"/>
<name>A0A438E0S2_VITVI</name>
<reference evidence="6 7" key="1">
    <citation type="journal article" date="2018" name="PLoS Genet.">
        <title>Population sequencing reveals clonal diversity and ancestral inbreeding in the grapevine cultivar Chardonnay.</title>
        <authorList>
            <person name="Roach M.J."/>
            <person name="Johnson D.L."/>
            <person name="Bohlmann J."/>
            <person name="van Vuuren H.J."/>
            <person name="Jones S.J."/>
            <person name="Pretorius I.S."/>
            <person name="Schmidt S.A."/>
            <person name="Borneman A.R."/>
        </authorList>
    </citation>
    <scope>NUCLEOTIDE SEQUENCE [LARGE SCALE GENOMIC DNA]</scope>
    <source>
        <strain evidence="7">cv. Chardonnay</strain>
        <tissue evidence="6">Leaf</tissue>
    </source>
</reference>
<dbReference type="SUPFAM" id="SSF57850">
    <property type="entry name" value="RING/U-box"/>
    <property type="match status" value="1"/>
</dbReference>
<dbReference type="GO" id="GO:0008270">
    <property type="term" value="F:zinc ion binding"/>
    <property type="evidence" value="ECO:0007669"/>
    <property type="project" value="UniProtKB-KW"/>
</dbReference>
<dbReference type="PROSITE" id="PS50089">
    <property type="entry name" value="ZF_RING_2"/>
    <property type="match status" value="1"/>
</dbReference>